<keyword evidence="1" id="KW-1133">Transmembrane helix</keyword>
<feature type="domain" description="Reverse transcriptase Ty1/copia-type" evidence="2">
    <location>
        <begin position="10"/>
        <end position="81"/>
    </location>
</feature>
<keyword evidence="4" id="KW-1185">Reference proteome</keyword>
<keyword evidence="1" id="KW-0472">Membrane</keyword>
<dbReference type="AlphaFoldDB" id="A0A371HJA0"/>
<gene>
    <name evidence="3" type="ORF">CR513_13615</name>
</gene>
<feature type="transmembrane region" description="Helical" evidence="1">
    <location>
        <begin position="9"/>
        <end position="31"/>
    </location>
</feature>
<feature type="non-terminal residue" evidence="3">
    <location>
        <position position="1"/>
    </location>
</feature>
<dbReference type="EMBL" id="QJKJ01002441">
    <property type="protein sequence ID" value="RDY02876.1"/>
    <property type="molecule type" value="Genomic_DNA"/>
</dbReference>
<sequence length="116" mass="13842">MRIKVATRIVVKTIPVRLILFVVIMRCWHMYQLSIKNTFMDDDLKEEIYMEQSLGYVVEEEESLYGLKQSPRTWFKKFSKLVVCGYVVIIGDDHEGIKDLQQYIFKHFQTKYLGQL</sequence>
<comment type="caution">
    <text evidence="3">The sequence shown here is derived from an EMBL/GenBank/DDBJ whole genome shotgun (WGS) entry which is preliminary data.</text>
</comment>
<evidence type="ECO:0000259" key="2">
    <source>
        <dbReference type="Pfam" id="PF07727"/>
    </source>
</evidence>
<feature type="non-terminal residue" evidence="3">
    <location>
        <position position="116"/>
    </location>
</feature>
<proteinExistence type="predicted"/>
<organism evidence="3 4">
    <name type="scientific">Mucuna pruriens</name>
    <name type="common">Velvet bean</name>
    <name type="synonym">Dolichos pruriens</name>
    <dbReference type="NCBI Taxonomy" id="157652"/>
    <lineage>
        <taxon>Eukaryota</taxon>
        <taxon>Viridiplantae</taxon>
        <taxon>Streptophyta</taxon>
        <taxon>Embryophyta</taxon>
        <taxon>Tracheophyta</taxon>
        <taxon>Spermatophyta</taxon>
        <taxon>Magnoliopsida</taxon>
        <taxon>eudicotyledons</taxon>
        <taxon>Gunneridae</taxon>
        <taxon>Pentapetalae</taxon>
        <taxon>rosids</taxon>
        <taxon>fabids</taxon>
        <taxon>Fabales</taxon>
        <taxon>Fabaceae</taxon>
        <taxon>Papilionoideae</taxon>
        <taxon>50 kb inversion clade</taxon>
        <taxon>NPAAA clade</taxon>
        <taxon>indigoferoid/millettioid clade</taxon>
        <taxon>Phaseoleae</taxon>
        <taxon>Mucuna</taxon>
    </lineage>
</organism>
<accession>A0A371HJA0</accession>
<keyword evidence="1" id="KW-0812">Transmembrane</keyword>
<name>A0A371HJA0_MUCPR</name>
<evidence type="ECO:0000313" key="4">
    <source>
        <dbReference type="Proteomes" id="UP000257109"/>
    </source>
</evidence>
<protein>
    <recommendedName>
        <fullName evidence="2">Reverse transcriptase Ty1/copia-type domain-containing protein</fullName>
    </recommendedName>
</protein>
<dbReference type="STRING" id="157652.A0A371HJA0"/>
<reference evidence="3" key="1">
    <citation type="submission" date="2018-05" db="EMBL/GenBank/DDBJ databases">
        <title>Draft genome of Mucuna pruriens seed.</title>
        <authorList>
            <person name="Nnadi N.E."/>
            <person name="Vos R."/>
            <person name="Hasami M.H."/>
            <person name="Devisetty U.K."/>
            <person name="Aguiy J.C."/>
        </authorList>
    </citation>
    <scope>NUCLEOTIDE SEQUENCE [LARGE SCALE GENOMIC DNA]</scope>
    <source>
        <strain evidence="3">JCA_2017</strain>
    </source>
</reference>
<dbReference type="InterPro" id="IPR013103">
    <property type="entry name" value="RVT_2"/>
</dbReference>
<dbReference type="Proteomes" id="UP000257109">
    <property type="component" value="Unassembled WGS sequence"/>
</dbReference>
<evidence type="ECO:0000256" key="1">
    <source>
        <dbReference type="SAM" id="Phobius"/>
    </source>
</evidence>
<evidence type="ECO:0000313" key="3">
    <source>
        <dbReference type="EMBL" id="RDY02876.1"/>
    </source>
</evidence>
<dbReference type="Pfam" id="PF07727">
    <property type="entry name" value="RVT_2"/>
    <property type="match status" value="1"/>
</dbReference>